<dbReference type="Gene3D" id="1.10.630.10">
    <property type="entry name" value="Cytochrome P450"/>
    <property type="match status" value="1"/>
</dbReference>
<dbReference type="PANTHER" id="PTHR24280">
    <property type="entry name" value="CYTOCHROME P450 20A1"/>
    <property type="match status" value="1"/>
</dbReference>
<gene>
    <name evidence="3" type="ORF">GPM918_LOCUS7961</name>
    <name evidence="4" type="ORF">SRO942_LOCUS7961</name>
</gene>
<feature type="binding site" description="axial binding residue" evidence="2">
    <location>
        <position position="401"/>
    </location>
    <ligand>
        <name>heme</name>
        <dbReference type="ChEBI" id="CHEBI:30413"/>
    </ligand>
    <ligandPart>
        <name>Fe</name>
        <dbReference type="ChEBI" id="CHEBI:18248"/>
    </ligandPart>
</feature>
<evidence type="ECO:0000313" key="3">
    <source>
        <dbReference type="EMBL" id="CAF0887878.1"/>
    </source>
</evidence>
<dbReference type="InterPro" id="IPR001128">
    <property type="entry name" value="Cyt_P450"/>
</dbReference>
<comment type="caution">
    <text evidence="3">The sequence shown here is derived from an EMBL/GenBank/DDBJ whole genome shotgun (WGS) entry which is preliminary data.</text>
</comment>
<accession>A0A813YRR2</accession>
<dbReference type="AlphaFoldDB" id="A0A813YRR2"/>
<dbReference type="GO" id="GO:0020037">
    <property type="term" value="F:heme binding"/>
    <property type="evidence" value="ECO:0007669"/>
    <property type="project" value="InterPro"/>
</dbReference>
<dbReference type="OrthoDB" id="1470350at2759"/>
<evidence type="ECO:0000256" key="2">
    <source>
        <dbReference type="PIRSR" id="PIRSR602401-1"/>
    </source>
</evidence>
<dbReference type="EMBL" id="CAJNOQ010001340">
    <property type="protein sequence ID" value="CAF0887878.1"/>
    <property type="molecule type" value="Genomic_DNA"/>
</dbReference>
<sequence>MRRAAKNVQHTITIPGEKISDAELGNLKDVSHAGSLHEYLMRLHKKYGPIASFYWGKQYVVSLASIESWHATMRLFDRPVLLFSLFMPIIGENSIQYTNGPIGKQRRKDYYDAALSKASVRNSYWVFEHVLREKLKQWNNERYGTQQKPLPVHQEMISLAISSISLQAFGLLLLSDSQNNIQHAYQICWNDIEERIKGSFPEQGSEREKEFNKSLDYLHSKVDEMINKKRNGDNELTNSCFLDYLMNSGNITEEQIRSEVITMLVGGFHTTGNLLTWTLYYLAKHSDIQERVYRELIDVLGLEIPYPSFEQVDQLPYLSCVINESLRLPVLAPWAARISSNDELVCGYTIPANTPMIQALGVVLSDEKIWNKPNEFNPDRFLNRKSTLAFSPFGFAGKRICPGYRFATYETSIIVGGIIKAYQIRLADPDQTVVPVHGLVTSPNEEIFLCLEQRVEK</sequence>
<dbReference type="InterPro" id="IPR036396">
    <property type="entry name" value="Cyt_P450_sf"/>
</dbReference>
<evidence type="ECO:0008006" key="6">
    <source>
        <dbReference type="Google" id="ProtNLM"/>
    </source>
</evidence>
<evidence type="ECO:0000256" key="1">
    <source>
        <dbReference type="ARBA" id="ARBA00010617"/>
    </source>
</evidence>
<dbReference type="InterPro" id="IPR052666">
    <property type="entry name" value="CYP450_20A1-like"/>
</dbReference>
<dbReference type="SUPFAM" id="SSF48264">
    <property type="entry name" value="Cytochrome P450"/>
    <property type="match status" value="1"/>
</dbReference>
<dbReference type="Pfam" id="PF00067">
    <property type="entry name" value="p450"/>
    <property type="match status" value="1"/>
</dbReference>
<dbReference type="Proteomes" id="UP000663829">
    <property type="component" value="Unassembled WGS sequence"/>
</dbReference>
<protein>
    <recommendedName>
        <fullName evidence="6">Cytochrome P450</fullName>
    </recommendedName>
</protein>
<dbReference type="Proteomes" id="UP000681722">
    <property type="component" value="Unassembled WGS sequence"/>
</dbReference>
<keyword evidence="2" id="KW-0479">Metal-binding</keyword>
<name>A0A813YRR2_9BILA</name>
<dbReference type="EMBL" id="CAJOBC010001340">
    <property type="protein sequence ID" value="CAF3672759.1"/>
    <property type="molecule type" value="Genomic_DNA"/>
</dbReference>
<dbReference type="PRINTS" id="PR00463">
    <property type="entry name" value="EP450I"/>
</dbReference>
<dbReference type="GO" id="GO:0016705">
    <property type="term" value="F:oxidoreductase activity, acting on paired donors, with incorporation or reduction of molecular oxygen"/>
    <property type="evidence" value="ECO:0007669"/>
    <property type="project" value="InterPro"/>
</dbReference>
<keyword evidence="2" id="KW-0408">Iron</keyword>
<evidence type="ECO:0000313" key="4">
    <source>
        <dbReference type="EMBL" id="CAF3672759.1"/>
    </source>
</evidence>
<dbReference type="InterPro" id="IPR002401">
    <property type="entry name" value="Cyt_P450_E_grp-I"/>
</dbReference>
<proteinExistence type="inferred from homology"/>
<keyword evidence="2" id="KW-0349">Heme</keyword>
<dbReference type="GO" id="GO:0005506">
    <property type="term" value="F:iron ion binding"/>
    <property type="evidence" value="ECO:0007669"/>
    <property type="project" value="InterPro"/>
</dbReference>
<dbReference type="PANTHER" id="PTHR24280:SF4">
    <property type="entry name" value="CYTOCHROME P450 20A1"/>
    <property type="match status" value="1"/>
</dbReference>
<dbReference type="GO" id="GO:0004497">
    <property type="term" value="F:monooxygenase activity"/>
    <property type="evidence" value="ECO:0007669"/>
    <property type="project" value="InterPro"/>
</dbReference>
<evidence type="ECO:0000313" key="5">
    <source>
        <dbReference type="Proteomes" id="UP000663829"/>
    </source>
</evidence>
<dbReference type="CDD" id="cd00302">
    <property type="entry name" value="cytochrome_P450"/>
    <property type="match status" value="1"/>
</dbReference>
<dbReference type="PRINTS" id="PR00385">
    <property type="entry name" value="P450"/>
</dbReference>
<comment type="similarity">
    <text evidence="1">Belongs to the cytochrome P450 family.</text>
</comment>
<reference evidence="3" key="1">
    <citation type="submission" date="2021-02" db="EMBL/GenBank/DDBJ databases">
        <authorList>
            <person name="Nowell W R."/>
        </authorList>
    </citation>
    <scope>NUCLEOTIDE SEQUENCE</scope>
</reference>
<comment type="cofactor">
    <cofactor evidence="2">
        <name>heme</name>
        <dbReference type="ChEBI" id="CHEBI:30413"/>
    </cofactor>
</comment>
<dbReference type="GO" id="GO:0016020">
    <property type="term" value="C:membrane"/>
    <property type="evidence" value="ECO:0007669"/>
    <property type="project" value="TreeGrafter"/>
</dbReference>
<keyword evidence="5" id="KW-1185">Reference proteome</keyword>
<organism evidence="3 5">
    <name type="scientific">Didymodactylos carnosus</name>
    <dbReference type="NCBI Taxonomy" id="1234261"/>
    <lineage>
        <taxon>Eukaryota</taxon>
        <taxon>Metazoa</taxon>
        <taxon>Spiralia</taxon>
        <taxon>Gnathifera</taxon>
        <taxon>Rotifera</taxon>
        <taxon>Eurotatoria</taxon>
        <taxon>Bdelloidea</taxon>
        <taxon>Philodinida</taxon>
        <taxon>Philodinidae</taxon>
        <taxon>Didymodactylos</taxon>
    </lineage>
</organism>